<protein>
    <submittedName>
        <fullName evidence="4">Putative nucleoside-diphosphate sugar epimerase</fullName>
    </submittedName>
</protein>
<dbReference type="InterPro" id="IPR051203">
    <property type="entry name" value="Polysaccharide_Synthase-Rel"/>
</dbReference>
<comment type="caution">
    <text evidence="4">The sequence shown here is derived from an EMBL/GenBank/DDBJ whole genome shotgun (WGS) entry which is preliminary data.</text>
</comment>
<dbReference type="InterPro" id="IPR036291">
    <property type="entry name" value="NAD(P)-bd_dom_sf"/>
</dbReference>
<keyword evidence="2" id="KW-0812">Transmembrane</keyword>
<dbReference type="RefSeq" id="WP_036839979.1">
    <property type="nucleotide sequence ID" value="NZ_CAWLUD010000048.1"/>
</dbReference>
<evidence type="ECO:0000256" key="1">
    <source>
        <dbReference type="ARBA" id="ARBA00007430"/>
    </source>
</evidence>
<dbReference type="EMBL" id="JGVH01000048">
    <property type="protein sequence ID" value="KER02514.1"/>
    <property type="molecule type" value="Genomic_DNA"/>
</dbReference>
<feature type="transmembrane region" description="Helical" evidence="2">
    <location>
        <begin position="12"/>
        <end position="32"/>
    </location>
</feature>
<accession>A0A081RV11</accession>
<gene>
    <name evidence="4" type="ORF">MEG1DRAFT_02850</name>
</gene>
<dbReference type="InterPro" id="IPR003869">
    <property type="entry name" value="Polysac_CapD-like"/>
</dbReference>
<comment type="similarity">
    <text evidence="1">Belongs to the polysaccharide synthase family.</text>
</comment>
<reference evidence="4 5" key="1">
    <citation type="submission" date="2014-03" db="EMBL/GenBank/DDBJ databases">
        <title>Draft Genome of Photorhabdus temperata Meg1.</title>
        <authorList>
            <person name="Hurst S.G.IV."/>
            <person name="Morris K."/>
            <person name="Thomas K."/>
            <person name="Tisa L.S."/>
        </authorList>
    </citation>
    <scope>NUCLEOTIDE SEQUENCE [LARGE SCALE GENOMIC DNA]</scope>
    <source>
        <strain evidence="4 5">Meg1</strain>
    </source>
</reference>
<keyword evidence="2" id="KW-1133">Transmembrane helix</keyword>
<dbReference type="PANTHER" id="PTHR43318:SF1">
    <property type="entry name" value="POLYSACCHARIDE BIOSYNTHESIS PROTEIN EPSC-RELATED"/>
    <property type="match status" value="1"/>
</dbReference>
<dbReference type="PANTHER" id="PTHR43318">
    <property type="entry name" value="UDP-N-ACETYLGLUCOSAMINE 4,6-DEHYDRATASE"/>
    <property type="match status" value="1"/>
</dbReference>
<name>A0A081RV11_PHOTE</name>
<feature type="domain" description="Polysaccharide biosynthesis protein CapD-like" evidence="3">
    <location>
        <begin position="281"/>
        <end position="574"/>
    </location>
</feature>
<dbReference type="Pfam" id="PF13727">
    <property type="entry name" value="CoA_binding_3"/>
    <property type="match status" value="1"/>
</dbReference>
<evidence type="ECO:0000259" key="3">
    <source>
        <dbReference type="Pfam" id="PF02719"/>
    </source>
</evidence>
<proteinExistence type="inferred from homology"/>
<evidence type="ECO:0000256" key="2">
    <source>
        <dbReference type="SAM" id="Phobius"/>
    </source>
</evidence>
<evidence type="ECO:0000313" key="4">
    <source>
        <dbReference type="EMBL" id="KER02514.1"/>
    </source>
</evidence>
<dbReference type="Gene3D" id="3.40.50.720">
    <property type="entry name" value="NAD(P)-binding Rossmann-like Domain"/>
    <property type="match status" value="2"/>
</dbReference>
<dbReference type="SUPFAM" id="SSF51735">
    <property type="entry name" value="NAD(P)-binding Rossmann-fold domains"/>
    <property type="match status" value="1"/>
</dbReference>
<keyword evidence="2" id="KW-0472">Membrane</keyword>
<feature type="transmembrane region" description="Helical" evidence="2">
    <location>
        <begin position="47"/>
        <end position="69"/>
    </location>
</feature>
<dbReference type="SUPFAM" id="SSF53335">
    <property type="entry name" value="S-adenosyl-L-methionine-dependent methyltransferases"/>
    <property type="match status" value="1"/>
</dbReference>
<dbReference type="InterPro" id="IPR029063">
    <property type="entry name" value="SAM-dependent_MTases_sf"/>
</dbReference>
<dbReference type="Pfam" id="PF02719">
    <property type="entry name" value="Polysacc_synt_2"/>
    <property type="match status" value="1"/>
</dbReference>
<feature type="transmembrane region" description="Helical" evidence="2">
    <location>
        <begin position="81"/>
        <end position="101"/>
    </location>
</feature>
<sequence length="625" mass="70950">MNKRIVFGPDRLIKTLVLLIVDIFIISISYWLSMWLRLDREVPLYSLQHWITIIFTVPCTLFIFLRIGFYRSILKYVNMSILKWAIIGSLSSTLFLTAFSLYQQAFLPRTVPIIYFSFLVISLCGTRFLYRTLRNLLKYKGTPVIIYGAGESGRQLLPILTMHREFNPIAFVDDNTKLHNLSIHGVYVFSPEKINFLVEKYNIKKILLAIPSASISNRKKIIERLQKEHCEILTIPSFNDLVEGKAQINSLKRVSINDLLGREQVNPLQDLLSKNIRNKNVLITGAGGSIGSELCRQIINQSPSQIILFELTEYCLYSIEMELQKINLERDLNINIIPILGDIKDSDKINKIINKFNINTIYHAAAYKHVPLVEMNTLEGINNNIFGTLSLAQAAIKQKVEKFVLISTDKAVRPTNTMGATKRFAELILQAFAKENSHTKFSMVRFGNVLGSSGSVVPLFEQQMANGGPITLTHKDITRYFMTIPEAAQLVIQAGAMGNNGDVFVLDMGESVKIYDLARKMINLSGLTVKDKTSPHGDIEIKITGLRPGEKLYEELLIGDNVSGTNHPRIMTANEVFLPWDKLNSLLNDLKISCENYDFENIRKILINSPIEFHPKKDCIYDLLK</sequence>
<dbReference type="CDD" id="cd05237">
    <property type="entry name" value="UDP_invert_4-6DH_SDR_e"/>
    <property type="match status" value="1"/>
</dbReference>
<dbReference type="AlphaFoldDB" id="A0A081RV11"/>
<feature type="transmembrane region" description="Helical" evidence="2">
    <location>
        <begin position="113"/>
        <end position="130"/>
    </location>
</feature>
<organism evidence="4 5">
    <name type="scientific">Photorhabdus temperata subsp. temperata Meg1</name>
    <dbReference type="NCBI Taxonomy" id="1393735"/>
    <lineage>
        <taxon>Bacteria</taxon>
        <taxon>Pseudomonadati</taxon>
        <taxon>Pseudomonadota</taxon>
        <taxon>Gammaproteobacteria</taxon>
        <taxon>Enterobacterales</taxon>
        <taxon>Morganellaceae</taxon>
        <taxon>Photorhabdus</taxon>
    </lineage>
</organism>
<dbReference type="Proteomes" id="UP000028002">
    <property type="component" value="Unassembled WGS sequence"/>
</dbReference>
<evidence type="ECO:0000313" key="5">
    <source>
        <dbReference type="Proteomes" id="UP000028002"/>
    </source>
</evidence>
<dbReference type="PATRIC" id="fig|1393735.3.peg.2904"/>